<dbReference type="PRINTS" id="PR00411">
    <property type="entry name" value="PNDRDTASEI"/>
</dbReference>
<evidence type="ECO:0000259" key="11">
    <source>
        <dbReference type="Pfam" id="PF07992"/>
    </source>
</evidence>
<dbReference type="FunFam" id="3.20.20.70:FF:000082">
    <property type="entry name" value="NADPH-dependent 2,4-dienoyl-CoA reductase"/>
    <property type="match status" value="1"/>
</dbReference>
<keyword evidence="6" id="KW-0479">Metal-binding</keyword>
<dbReference type="CDD" id="cd02930">
    <property type="entry name" value="DCR_FMN"/>
    <property type="match status" value="1"/>
</dbReference>
<evidence type="ECO:0000256" key="3">
    <source>
        <dbReference type="ARBA" id="ARBA00011048"/>
    </source>
</evidence>
<evidence type="ECO:0000313" key="13">
    <source>
        <dbReference type="Proteomes" id="UP000178776"/>
    </source>
</evidence>
<dbReference type="GO" id="GO:0010181">
    <property type="term" value="F:FMN binding"/>
    <property type="evidence" value="ECO:0007669"/>
    <property type="project" value="InterPro"/>
</dbReference>
<evidence type="ECO:0000256" key="1">
    <source>
        <dbReference type="ARBA" id="ARBA00001917"/>
    </source>
</evidence>
<keyword evidence="9" id="KW-0411">Iron-sulfur</keyword>
<dbReference type="Pfam" id="PF07992">
    <property type="entry name" value="Pyr_redox_2"/>
    <property type="match status" value="1"/>
</dbReference>
<dbReference type="EMBL" id="CP017707">
    <property type="protein sequence ID" value="AOZ51098.1"/>
    <property type="molecule type" value="Genomic_DNA"/>
</dbReference>
<keyword evidence="7" id="KW-0560">Oxidoreductase</keyword>
<dbReference type="PANTHER" id="PTHR42917:SF2">
    <property type="entry name" value="2,4-DIENOYL-COA REDUCTASE [(2E)-ENOYL-COA-PRODUCING]"/>
    <property type="match status" value="1"/>
</dbReference>
<sequence length="673" mass="72022">MSAYPHLLAPLDLGFTTLKNRVLMGSMHTGLEESPNGFEKMAAFYAERARGGVALIVTGGVGPNAEGCVAEGAAQLSDAHEVENHRLVTDAVHREGGKIALQILHSGRYSFQEKCVSASPLLAPINFYTPRELSDADVWQTIADFANCAKLAQQAGYDGVEVMGSEGYLINQFIARATNKRTDDWGGSFENRIRFAIETVKAVRAAVGSDFIIIYRLSMLDLVQDGSSWDEVVHLAREIEKAGATIINTGIGWHEARVPTIATMVPRGGFAWVTKKLMGQVKIPLITTNRINTPEVAEEILAGGCADMVSMARPFLADPDFVGKAAAGRGDEINTCIGCNQACLDHIFQGKLTSCLVNPRACRETELNYEKTAAPKKLAVVGAGPAGLAFATVASERGHAVTLFDAAAEIGGQFNVAKQIPGKEEFYETLRYFKRRIETTGVELKLGARVAAADLSGFDEVVLATGIAPRSPAIPGVDHPKVLNYLDVLKHKKPVGKKVAIIGAGGIGFDTAEYLCHEGRSTSLDAEAFMREWGVDMTGDTAGGLAPQGPQPHPSPREVYLLQRKTSKVGEGLGKTTGWIHRESLKMKRVKMLSGVSYDLIDDAGLHITVKGEQQVLPVDNVVICAGQDPLRELQAPLQAAGKPVHLIGGADVAAELDAKRAIDQGSRLAAAI</sequence>
<dbReference type="GO" id="GO:0046872">
    <property type="term" value="F:metal ion binding"/>
    <property type="evidence" value="ECO:0007669"/>
    <property type="project" value="UniProtKB-KW"/>
</dbReference>
<comment type="similarity">
    <text evidence="3">In the N-terminal section; belongs to the NADH:flavin oxidoreductase/NADH oxidase family.</text>
</comment>
<evidence type="ECO:0000256" key="2">
    <source>
        <dbReference type="ARBA" id="ARBA00001966"/>
    </source>
</evidence>
<gene>
    <name evidence="12" type="primary">fadH</name>
    <name evidence="12" type="ORF">BKX93_14575</name>
</gene>
<keyword evidence="8" id="KW-0408">Iron</keyword>
<evidence type="ECO:0000259" key="10">
    <source>
        <dbReference type="Pfam" id="PF00724"/>
    </source>
</evidence>
<dbReference type="GO" id="GO:0051536">
    <property type="term" value="F:iron-sulfur cluster binding"/>
    <property type="evidence" value="ECO:0007669"/>
    <property type="project" value="UniProtKB-KW"/>
</dbReference>
<dbReference type="Gene3D" id="3.50.50.60">
    <property type="entry name" value="FAD/NAD(P)-binding domain"/>
    <property type="match status" value="1"/>
</dbReference>
<evidence type="ECO:0000313" key="12">
    <source>
        <dbReference type="EMBL" id="AOZ51098.1"/>
    </source>
</evidence>
<accession>A0A1D9LIH9</accession>
<dbReference type="GO" id="GO:0033543">
    <property type="term" value="P:fatty acid beta-oxidation, unsaturated, even number, reductase/isomerase pathway"/>
    <property type="evidence" value="ECO:0007669"/>
    <property type="project" value="TreeGrafter"/>
</dbReference>
<dbReference type="SUPFAM" id="SSF51905">
    <property type="entry name" value="FAD/NAD(P)-binding domain"/>
    <property type="match status" value="1"/>
</dbReference>
<dbReference type="InterPro" id="IPR023753">
    <property type="entry name" value="FAD/NAD-binding_dom"/>
</dbReference>
<dbReference type="PRINTS" id="PR00368">
    <property type="entry name" value="FADPNR"/>
</dbReference>
<dbReference type="GO" id="GO:0008670">
    <property type="term" value="F:2,4-dienoyl-CoA reductase (NADPH) activity"/>
    <property type="evidence" value="ECO:0007669"/>
    <property type="project" value="TreeGrafter"/>
</dbReference>
<keyword evidence="5" id="KW-0288">FMN</keyword>
<dbReference type="AlphaFoldDB" id="A0A1D9LIH9"/>
<feature type="domain" description="FAD/NAD(P)-binding" evidence="11">
    <location>
        <begin position="377"/>
        <end position="645"/>
    </location>
</feature>
<dbReference type="InterPro" id="IPR001155">
    <property type="entry name" value="OxRdtase_FMN_N"/>
</dbReference>
<dbReference type="InterPro" id="IPR036188">
    <property type="entry name" value="FAD/NAD-bd_sf"/>
</dbReference>
<dbReference type="SUPFAM" id="SSF51971">
    <property type="entry name" value="Nucleotide-binding domain"/>
    <property type="match status" value="1"/>
</dbReference>
<reference evidence="12 13" key="1">
    <citation type="submission" date="2016-10" db="EMBL/GenBank/DDBJ databases">
        <title>Chromobacterium muskegensis sp. nov., an insecticidal bacterium isolated from Sphagnum bogs.</title>
        <authorList>
            <person name="Sparks M.E."/>
            <person name="Blackburn M.B."/>
            <person name="Gundersen-Rindal D.E."/>
            <person name="Mitchell A."/>
            <person name="Farrar R."/>
            <person name="Kuhar D."/>
        </authorList>
    </citation>
    <scope>NUCLEOTIDE SEQUENCE [LARGE SCALE GENOMIC DNA]</scope>
    <source>
        <strain evidence="12 13">21-1</strain>
    </source>
</reference>
<organism evidence="12 13">
    <name type="scientific">Chromobacterium vaccinii</name>
    <dbReference type="NCBI Taxonomy" id="1108595"/>
    <lineage>
        <taxon>Bacteria</taxon>
        <taxon>Pseudomonadati</taxon>
        <taxon>Pseudomonadota</taxon>
        <taxon>Betaproteobacteria</taxon>
        <taxon>Neisseriales</taxon>
        <taxon>Chromobacteriaceae</taxon>
        <taxon>Chromobacterium</taxon>
    </lineage>
</organism>
<dbReference type="InterPro" id="IPR051793">
    <property type="entry name" value="NADH:flavin_oxidoreductase"/>
</dbReference>
<dbReference type="Pfam" id="PF00724">
    <property type="entry name" value="Oxidored_FMN"/>
    <property type="match status" value="1"/>
</dbReference>
<keyword evidence="4" id="KW-0285">Flavoprotein</keyword>
<comment type="cofactor">
    <cofactor evidence="1">
        <name>FMN</name>
        <dbReference type="ChEBI" id="CHEBI:58210"/>
    </cofactor>
</comment>
<dbReference type="STRING" id="1108595.BKX93_14575"/>
<comment type="cofactor">
    <cofactor evidence="2">
        <name>[4Fe-4S] cluster</name>
        <dbReference type="ChEBI" id="CHEBI:49883"/>
    </cofactor>
</comment>
<evidence type="ECO:0000256" key="9">
    <source>
        <dbReference type="ARBA" id="ARBA00023014"/>
    </source>
</evidence>
<dbReference type="Gene3D" id="3.40.50.720">
    <property type="entry name" value="NAD(P)-binding Rossmann-like Domain"/>
    <property type="match status" value="1"/>
</dbReference>
<dbReference type="RefSeq" id="WP_046156068.1">
    <property type="nucleotide sequence ID" value="NZ_CP017707.1"/>
</dbReference>
<evidence type="ECO:0000256" key="7">
    <source>
        <dbReference type="ARBA" id="ARBA00023002"/>
    </source>
</evidence>
<dbReference type="KEGG" id="cvc:BKX93_14575"/>
<dbReference type="InterPro" id="IPR013785">
    <property type="entry name" value="Aldolase_TIM"/>
</dbReference>
<feature type="domain" description="NADH:flavin oxidoreductase/NADH oxidase N-terminal" evidence="10">
    <location>
        <begin position="7"/>
        <end position="331"/>
    </location>
</feature>
<name>A0A1D9LIH9_9NEIS</name>
<evidence type="ECO:0000256" key="8">
    <source>
        <dbReference type="ARBA" id="ARBA00023004"/>
    </source>
</evidence>
<proteinExistence type="inferred from homology"/>
<dbReference type="FunFam" id="3.50.50.60:FF:000113">
    <property type="entry name" value="NADPH-dependent 2,4-dienoyl-CoA reductase"/>
    <property type="match status" value="1"/>
</dbReference>
<dbReference type="GeneID" id="68842430"/>
<dbReference type="Gene3D" id="3.20.20.70">
    <property type="entry name" value="Aldolase class I"/>
    <property type="match status" value="1"/>
</dbReference>
<dbReference type="PANTHER" id="PTHR42917">
    <property type="entry name" value="2,4-DIENOYL-COA REDUCTASE"/>
    <property type="match status" value="1"/>
</dbReference>
<evidence type="ECO:0000256" key="5">
    <source>
        <dbReference type="ARBA" id="ARBA00022643"/>
    </source>
</evidence>
<dbReference type="Proteomes" id="UP000178776">
    <property type="component" value="Chromosome"/>
</dbReference>
<evidence type="ECO:0000256" key="6">
    <source>
        <dbReference type="ARBA" id="ARBA00022723"/>
    </source>
</evidence>
<dbReference type="SUPFAM" id="SSF51395">
    <property type="entry name" value="FMN-linked oxidoreductases"/>
    <property type="match status" value="1"/>
</dbReference>
<protein>
    <submittedName>
        <fullName evidence="12">NADPH-dependent 2,4-dienoyl-CoA reductase</fullName>
    </submittedName>
</protein>
<evidence type="ECO:0000256" key="4">
    <source>
        <dbReference type="ARBA" id="ARBA00022630"/>
    </source>
</evidence>